<dbReference type="AlphaFoldDB" id="A0A1W1V856"/>
<reference evidence="5 6" key="1">
    <citation type="submission" date="2017-04" db="EMBL/GenBank/DDBJ databases">
        <authorList>
            <person name="Afonso C.L."/>
            <person name="Miller P.J."/>
            <person name="Scott M.A."/>
            <person name="Spackman E."/>
            <person name="Goraichik I."/>
            <person name="Dimitrov K.M."/>
            <person name="Suarez D.L."/>
            <person name="Swayne D.E."/>
        </authorList>
    </citation>
    <scope>NUCLEOTIDE SEQUENCE [LARGE SCALE GENOMIC DNA]</scope>
    <source>
        <strain evidence="5 6">KR-140</strain>
    </source>
</reference>
<dbReference type="InterPro" id="IPR039422">
    <property type="entry name" value="MarR/SlyA-like"/>
</dbReference>
<dbReference type="PANTHER" id="PTHR33164">
    <property type="entry name" value="TRANSCRIPTIONAL REGULATOR, MARR FAMILY"/>
    <property type="match status" value="1"/>
</dbReference>
<accession>A0A1W1V856</accession>
<dbReference type="PANTHER" id="PTHR33164:SF57">
    <property type="entry name" value="MARR-FAMILY TRANSCRIPTIONAL REGULATOR"/>
    <property type="match status" value="1"/>
</dbReference>
<organism evidence="5 6">
    <name type="scientific">Deinococcus hopiensis KR-140</name>
    <dbReference type="NCBI Taxonomy" id="695939"/>
    <lineage>
        <taxon>Bacteria</taxon>
        <taxon>Thermotogati</taxon>
        <taxon>Deinococcota</taxon>
        <taxon>Deinococci</taxon>
        <taxon>Deinococcales</taxon>
        <taxon>Deinococcaceae</taxon>
        <taxon>Deinococcus</taxon>
    </lineage>
</organism>
<gene>
    <name evidence="5" type="ORF">SAMN00790413_00450</name>
</gene>
<dbReference type="EMBL" id="FWWU01000009">
    <property type="protein sequence ID" value="SMB89495.1"/>
    <property type="molecule type" value="Genomic_DNA"/>
</dbReference>
<dbReference type="PROSITE" id="PS50995">
    <property type="entry name" value="HTH_MARR_2"/>
    <property type="match status" value="1"/>
</dbReference>
<protein>
    <submittedName>
        <fullName evidence="5">Transcriptional regulator, MarR family</fullName>
    </submittedName>
</protein>
<dbReference type="PROSITE" id="PS01117">
    <property type="entry name" value="HTH_MARR_1"/>
    <property type="match status" value="1"/>
</dbReference>
<keyword evidence="1" id="KW-0805">Transcription regulation</keyword>
<evidence type="ECO:0000313" key="6">
    <source>
        <dbReference type="Proteomes" id="UP000192582"/>
    </source>
</evidence>
<keyword evidence="2" id="KW-0238">DNA-binding</keyword>
<dbReference type="RefSeq" id="WP_084048117.1">
    <property type="nucleotide sequence ID" value="NZ_FWWU01000009.1"/>
</dbReference>
<evidence type="ECO:0000259" key="4">
    <source>
        <dbReference type="PROSITE" id="PS50995"/>
    </source>
</evidence>
<evidence type="ECO:0000256" key="1">
    <source>
        <dbReference type="ARBA" id="ARBA00023015"/>
    </source>
</evidence>
<dbReference type="InterPro" id="IPR000835">
    <property type="entry name" value="HTH_MarR-typ"/>
</dbReference>
<dbReference type="GO" id="GO:0003700">
    <property type="term" value="F:DNA-binding transcription factor activity"/>
    <property type="evidence" value="ECO:0007669"/>
    <property type="project" value="InterPro"/>
</dbReference>
<dbReference type="STRING" id="695939.SAMN00790413_00450"/>
<dbReference type="OrthoDB" id="582199at2"/>
<sequence>MENGPDPAALEQARQAHVGRRLHRAARAYNVLALEQLHARGHTALSLAHTNLLPHLGTEGTRIVTLAERAGMTKQAASQLVGELETCGYVERRPDPADGRATRIQFTASGWQYLLDAQEVKRAIEAEYRARLGEDLWNNLNEALEQLNAMDGDGNR</sequence>
<dbReference type="GO" id="GO:0006950">
    <property type="term" value="P:response to stress"/>
    <property type="evidence" value="ECO:0007669"/>
    <property type="project" value="TreeGrafter"/>
</dbReference>
<dbReference type="SMART" id="SM00347">
    <property type="entry name" value="HTH_MARR"/>
    <property type="match status" value="1"/>
</dbReference>
<dbReference type="Pfam" id="PF12802">
    <property type="entry name" value="MarR_2"/>
    <property type="match status" value="1"/>
</dbReference>
<name>A0A1W1V856_9DEIO</name>
<feature type="domain" description="HTH marR-type" evidence="4">
    <location>
        <begin position="15"/>
        <end position="149"/>
    </location>
</feature>
<evidence type="ECO:0000256" key="3">
    <source>
        <dbReference type="ARBA" id="ARBA00023163"/>
    </source>
</evidence>
<dbReference type="GO" id="GO:0003677">
    <property type="term" value="F:DNA binding"/>
    <property type="evidence" value="ECO:0007669"/>
    <property type="project" value="UniProtKB-KW"/>
</dbReference>
<dbReference type="SUPFAM" id="SSF46785">
    <property type="entry name" value="Winged helix' DNA-binding domain"/>
    <property type="match status" value="1"/>
</dbReference>
<dbReference type="InterPro" id="IPR036390">
    <property type="entry name" value="WH_DNA-bd_sf"/>
</dbReference>
<keyword evidence="6" id="KW-1185">Reference proteome</keyword>
<keyword evidence="3" id="KW-0804">Transcription</keyword>
<dbReference type="InterPro" id="IPR023187">
    <property type="entry name" value="Tscrpt_reg_MarR-type_CS"/>
</dbReference>
<dbReference type="Gene3D" id="1.10.10.10">
    <property type="entry name" value="Winged helix-like DNA-binding domain superfamily/Winged helix DNA-binding domain"/>
    <property type="match status" value="1"/>
</dbReference>
<evidence type="ECO:0000313" key="5">
    <source>
        <dbReference type="EMBL" id="SMB89495.1"/>
    </source>
</evidence>
<dbReference type="InterPro" id="IPR036388">
    <property type="entry name" value="WH-like_DNA-bd_sf"/>
</dbReference>
<dbReference type="Proteomes" id="UP000192582">
    <property type="component" value="Unassembled WGS sequence"/>
</dbReference>
<proteinExistence type="predicted"/>
<evidence type="ECO:0000256" key="2">
    <source>
        <dbReference type="ARBA" id="ARBA00023125"/>
    </source>
</evidence>